<evidence type="ECO:0000256" key="3">
    <source>
        <dbReference type="ARBA" id="ARBA00022679"/>
    </source>
</evidence>
<dbReference type="RefSeq" id="WP_113660351.1">
    <property type="nucleotide sequence ID" value="NZ_KZ845681.1"/>
</dbReference>
<comment type="subunit">
    <text evidence="2 7">Homodimer.</text>
</comment>
<evidence type="ECO:0000256" key="4">
    <source>
        <dbReference type="ARBA" id="ARBA00022741"/>
    </source>
</evidence>
<evidence type="ECO:0000259" key="8">
    <source>
        <dbReference type="Pfam" id="PF01636"/>
    </source>
</evidence>
<dbReference type="HAMAP" id="MF_01683">
    <property type="entry name" value="Salvage_MtnK"/>
    <property type="match status" value="1"/>
</dbReference>
<dbReference type="Gene3D" id="3.90.1200.10">
    <property type="match status" value="1"/>
</dbReference>
<comment type="similarity">
    <text evidence="1 7">Belongs to the methylthioribose kinase family.</text>
</comment>
<evidence type="ECO:0000256" key="7">
    <source>
        <dbReference type="HAMAP-Rule" id="MF_01683"/>
    </source>
</evidence>
<evidence type="ECO:0000313" key="10">
    <source>
        <dbReference type="Proteomes" id="UP000251213"/>
    </source>
</evidence>
<dbReference type="PANTHER" id="PTHR34273">
    <property type="entry name" value="METHYLTHIORIBOSE KINASE"/>
    <property type="match status" value="1"/>
</dbReference>
<dbReference type="NCBIfam" id="TIGR01767">
    <property type="entry name" value="MTRK"/>
    <property type="match status" value="1"/>
</dbReference>
<feature type="binding site" evidence="7">
    <location>
        <position position="345"/>
    </location>
    <ligand>
        <name>substrate</name>
    </ligand>
</feature>
<name>A0A364K0S0_9BACL</name>
<organism evidence="9 10">
    <name type="scientific">Thermoflavimicrobium daqui</name>
    <dbReference type="NCBI Taxonomy" id="2137476"/>
    <lineage>
        <taxon>Bacteria</taxon>
        <taxon>Bacillati</taxon>
        <taxon>Bacillota</taxon>
        <taxon>Bacilli</taxon>
        <taxon>Bacillales</taxon>
        <taxon>Thermoactinomycetaceae</taxon>
        <taxon>Thermoflavimicrobium</taxon>
    </lineage>
</organism>
<reference evidence="9 10" key="2">
    <citation type="submission" date="2018-06" db="EMBL/GenBank/DDBJ databases">
        <authorList>
            <person name="Zhirakovskaya E."/>
        </authorList>
    </citation>
    <scope>NUCLEOTIDE SEQUENCE [LARGE SCALE GENOMIC DNA]</scope>
    <source>
        <strain evidence="9 10">FBKL4.011</strain>
    </source>
</reference>
<evidence type="ECO:0000256" key="2">
    <source>
        <dbReference type="ARBA" id="ARBA00011738"/>
    </source>
</evidence>
<dbReference type="EMBL" id="QJKK01000019">
    <property type="protein sequence ID" value="RAL21103.1"/>
    <property type="molecule type" value="Genomic_DNA"/>
</dbReference>
<dbReference type="GO" id="GO:0046522">
    <property type="term" value="F:S-methyl-5-thioribose kinase activity"/>
    <property type="evidence" value="ECO:0007669"/>
    <property type="project" value="UniProtKB-UniRule"/>
</dbReference>
<comment type="pathway">
    <text evidence="7">Amino-acid biosynthesis; L-methionine biosynthesis via salvage pathway; S-methyl-5-thio-alpha-D-ribose 1-phosphate from S-methyl-5'-thioadenosine (hydrolase route): step 2/2.</text>
</comment>
<dbReference type="AlphaFoldDB" id="A0A364K0S0"/>
<evidence type="ECO:0000256" key="5">
    <source>
        <dbReference type="ARBA" id="ARBA00022777"/>
    </source>
</evidence>
<comment type="catalytic activity">
    <reaction evidence="7">
        <text>5-(methylsulfanyl)-D-ribose + ATP = 5-(methylsulfanyl)-alpha-D-ribose 1-phosphate + ADP + H(+)</text>
        <dbReference type="Rhea" id="RHEA:22312"/>
        <dbReference type="ChEBI" id="CHEBI:15378"/>
        <dbReference type="ChEBI" id="CHEBI:30616"/>
        <dbReference type="ChEBI" id="CHEBI:58533"/>
        <dbReference type="ChEBI" id="CHEBI:78440"/>
        <dbReference type="ChEBI" id="CHEBI:456216"/>
        <dbReference type="EC" id="2.7.1.100"/>
    </reaction>
</comment>
<evidence type="ECO:0000313" key="9">
    <source>
        <dbReference type="EMBL" id="RAL21103.1"/>
    </source>
</evidence>
<evidence type="ECO:0000256" key="1">
    <source>
        <dbReference type="ARBA" id="ARBA00010165"/>
    </source>
</evidence>
<comment type="caution">
    <text evidence="9">The sequence shown here is derived from an EMBL/GenBank/DDBJ whole genome shotgun (WGS) entry which is preliminary data.</text>
</comment>
<protein>
    <recommendedName>
        <fullName evidence="7">Methylthioribose kinase</fullName>
        <shortName evidence="7">MTR kinase</shortName>
        <ecNumber evidence="7">2.7.1.100</ecNumber>
    </recommendedName>
</protein>
<keyword evidence="6 7" id="KW-0067">ATP-binding</keyword>
<dbReference type="InterPro" id="IPR002575">
    <property type="entry name" value="Aminoglycoside_PTrfase"/>
</dbReference>
<dbReference type="EC" id="2.7.1.100" evidence="7"/>
<feature type="binding site" evidence="7">
    <location>
        <position position="229"/>
    </location>
    <ligand>
        <name>substrate</name>
    </ligand>
</feature>
<proteinExistence type="inferred from homology"/>
<dbReference type="InterPro" id="IPR011009">
    <property type="entry name" value="Kinase-like_dom_sf"/>
</dbReference>
<keyword evidence="10" id="KW-1185">Reference proteome</keyword>
<reference evidence="9 10" key="1">
    <citation type="submission" date="2018-06" db="EMBL/GenBank/DDBJ databases">
        <title>Thermoflavimicrobium daqus sp. nov., a thermophilic microbe isolated from Moutai-flavour Daqu.</title>
        <authorList>
            <person name="Wang X."/>
            <person name="Zhou H."/>
        </authorList>
    </citation>
    <scope>NUCLEOTIDE SEQUENCE [LARGE SCALE GENOMIC DNA]</scope>
    <source>
        <strain evidence="9 10">FBKL4.011</strain>
    </source>
</reference>
<feature type="binding site" evidence="7">
    <location>
        <position position="40"/>
    </location>
    <ligand>
        <name>ATP</name>
        <dbReference type="ChEBI" id="CHEBI:30616"/>
    </ligand>
</feature>
<feature type="binding site" evidence="7">
    <location>
        <begin position="111"/>
        <end position="113"/>
    </location>
    <ligand>
        <name>ATP</name>
        <dbReference type="ChEBI" id="CHEBI:30616"/>
    </ligand>
</feature>
<dbReference type="Gene3D" id="3.30.200.20">
    <property type="entry name" value="Phosphorylase Kinase, domain 1"/>
    <property type="match status" value="1"/>
</dbReference>
<feature type="domain" description="Aminoglycoside phosphotransferase" evidence="8">
    <location>
        <begin position="31"/>
        <end position="263"/>
    </location>
</feature>
<keyword evidence="7" id="KW-0028">Amino-acid biosynthesis</keyword>
<dbReference type="PANTHER" id="PTHR34273:SF2">
    <property type="entry name" value="METHYLTHIORIBOSE KINASE"/>
    <property type="match status" value="1"/>
</dbReference>
<dbReference type="GO" id="GO:0019509">
    <property type="term" value="P:L-methionine salvage from methylthioadenosine"/>
    <property type="evidence" value="ECO:0007669"/>
    <property type="project" value="UniProtKB-UniRule"/>
</dbReference>
<dbReference type="Pfam" id="PF01636">
    <property type="entry name" value="APH"/>
    <property type="match status" value="1"/>
</dbReference>
<dbReference type="PIRSF" id="PIRSF031134">
    <property type="entry name" value="MTRK"/>
    <property type="match status" value="1"/>
</dbReference>
<keyword evidence="5 7" id="KW-0418">Kinase</keyword>
<dbReference type="OrthoDB" id="9777791at2"/>
<gene>
    <name evidence="7" type="primary">mtnK</name>
    <name evidence="9" type="ORF">DL897_17205</name>
</gene>
<dbReference type="GO" id="GO:0005524">
    <property type="term" value="F:ATP binding"/>
    <property type="evidence" value="ECO:0007669"/>
    <property type="project" value="UniProtKB-UniRule"/>
</dbReference>
<keyword evidence="4 7" id="KW-0547">Nucleotide-binding</keyword>
<keyword evidence="3 7" id="KW-0808">Transferase</keyword>
<feature type="binding site" evidence="7">
    <location>
        <begin position="246"/>
        <end position="248"/>
    </location>
    <ligand>
        <name>ATP</name>
        <dbReference type="ChEBI" id="CHEBI:30616"/>
    </ligand>
</feature>
<dbReference type="SUPFAM" id="SSF56112">
    <property type="entry name" value="Protein kinase-like (PK-like)"/>
    <property type="match status" value="1"/>
</dbReference>
<evidence type="ECO:0000256" key="6">
    <source>
        <dbReference type="ARBA" id="ARBA00022840"/>
    </source>
</evidence>
<feature type="binding site" evidence="7">
    <location>
        <position position="57"/>
    </location>
    <ligand>
        <name>ATP</name>
        <dbReference type="ChEBI" id="CHEBI:30616"/>
    </ligand>
</feature>
<dbReference type="InterPro" id="IPR009212">
    <property type="entry name" value="Methylthioribose_kinase"/>
</dbReference>
<dbReference type="Proteomes" id="UP000251213">
    <property type="component" value="Unassembled WGS sequence"/>
</dbReference>
<sequence length="402" mass="46368">MENYRPFTEKDVVAYMQSFSQFFPNHAELVCKEIGDGNLNMVFRVIDQRSGQSIILKQALPYPRVVGDSWPLTLDRVRIEAEALEIQAHYAPGLVPKLYHYDEKFALVVMEDLSDHIILRKSLITGKIYPQIANDLAEYLANTLFFTSDYYLKSEQKKIKQAQFINPEMCKMTEKLVFTDPYFNAETNSFNPLIQRHIEKIWKSHLLKKEIAQLKLAFMTKAQALIHGDLHSGSIMVKENSTKVIDPEFAFFGPMGFDMGALFANILLSYISQEAHIANSHARKEYQSWLLWLIEEIWHRFTEKFRMHWAMYVKDEIFSVSGFVDEVIRETLQDTAGFAGCKMMRRVIGLASLPDFDVIDDQELRAKLESAALLIGQYLVLDRKNISQISDLIAVIEKVKSS</sequence>
<accession>A0A364K0S0</accession>
<keyword evidence="7" id="KW-0486">Methionine biosynthesis</keyword>
<comment type="function">
    <text evidence="7">Catalyzes the phosphorylation of methylthioribose into methylthioribose-1-phosphate.</text>
</comment>
<dbReference type="UniPathway" id="UPA00904">
    <property type="reaction ID" value="UER00872"/>
</dbReference>